<keyword evidence="1" id="KW-0805">Transcription regulation</keyword>
<dbReference type="PANTHER" id="PTHR43280">
    <property type="entry name" value="ARAC-FAMILY TRANSCRIPTIONAL REGULATOR"/>
    <property type="match status" value="1"/>
</dbReference>
<dbReference type="InterPro" id="IPR037923">
    <property type="entry name" value="HTH-like"/>
</dbReference>
<accession>A0A6L8V952</accession>
<dbReference type="GO" id="GO:0043565">
    <property type="term" value="F:sequence-specific DNA binding"/>
    <property type="evidence" value="ECO:0007669"/>
    <property type="project" value="InterPro"/>
</dbReference>
<evidence type="ECO:0000313" key="6">
    <source>
        <dbReference type="Proteomes" id="UP000481087"/>
    </source>
</evidence>
<keyword evidence="6" id="KW-1185">Reference proteome</keyword>
<evidence type="ECO:0000256" key="3">
    <source>
        <dbReference type="ARBA" id="ARBA00023163"/>
    </source>
</evidence>
<dbReference type="SMART" id="SM00342">
    <property type="entry name" value="HTH_ARAC"/>
    <property type="match status" value="1"/>
</dbReference>
<name>A0A6L8V952_9BACL</name>
<dbReference type="Proteomes" id="UP000481087">
    <property type="component" value="Unassembled WGS sequence"/>
</dbReference>
<dbReference type="EMBL" id="WTUZ01000036">
    <property type="protein sequence ID" value="MZQ85879.1"/>
    <property type="molecule type" value="Genomic_DNA"/>
</dbReference>
<reference evidence="5 6" key="1">
    <citation type="submission" date="2019-12" db="EMBL/GenBank/DDBJ databases">
        <title>Paenibacillus sp. nov. sp. isolated from soil.</title>
        <authorList>
            <person name="Kim J."/>
            <person name="Jeong S.E."/>
            <person name="Jung H.S."/>
            <person name="Jeon C.O."/>
        </authorList>
    </citation>
    <scope>NUCLEOTIDE SEQUENCE [LARGE SCALE GENOMIC DNA]</scope>
    <source>
        <strain evidence="5 6">5J-6</strain>
    </source>
</reference>
<dbReference type="AlphaFoldDB" id="A0A6L8V952"/>
<comment type="caution">
    <text evidence="5">The sequence shown here is derived from an EMBL/GenBank/DDBJ whole genome shotgun (WGS) entry which is preliminary data.</text>
</comment>
<dbReference type="Gene3D" id="2.60.120.10">
    <property type="entry name" value="Jelly Rolls"/>
    <property type="match status" value="1"/>
</dbReference>
<keyword evidence="2" id="KW-0238">DNA-binding</keyword>
<dbReference type="SUPFAM" id="SSF51215">
    <property type="entry name" value="Regulatory protein AraC"/>
    <property type="match status" value="1"/>
</dbReference>
<protein>
    <submittedName>
        <fullName evidence="5">Helix-turn-helix domain-containing protein</fullName>
    </submittedName>
</protein>
<dbReference type="PANTHER" id="PTHR43280:SF34">
    <property type="entry name" value="ARAC-FAMILY TRANSCRIPTIONAL REGULATOR"/>
    <property type="match status" value="1"/>
</dbReference>
<keyword evidence="3" id="KW-0804">Transcription</keyword>
<dbReference type="InterPro" id="IPR014710">
    <property type="entry name" value="RmlC-like_jellyroll"/>
</dbReference>
<organism evidence="5 6">
    <name type="scientific">Paenibacillus silvestris</name>
    <dbReference type="NCBI Taxonomy" id="2606219"/>
    <lineage>
        <taxon>Bacteria</taxon>
        <taxon>Bacillati</taxon>
        <taxon>Bacillota</taxon>
        <taxon>Bacilli</taxon>
        <taxon>Bacillales</taxon>
        <taxon>Paenibacillaceae</taxon>
        <taxon>Paenibacillus</taxon>
    </lineage>
</organism>
<evidence type="ECO:0000256" key="1">
    <source>
        <dbReference type="ARBA" id="ARBA00023015"/>
    </source>
</evidence>
<dbReference type="SUPFAM" id="SSF46689">
    <property type="entry name" value="Homeodomain-like"/>
    <property type="match status" value="2"/>
</dbReference>
<sequence length="350" mass="40463">MRVANIANADKSKFNFLITHSRSLPNLLNITLSSYIITITTSLTKLPQKWIILLISRGGIFLLTDYLEQFDEHVQFRHAIRTAPFNVHFHLHHGCEIFFLIRGDVNYFVDKTVYPLEFGDLIITNEHEIHKPALTTDNLYERVTIEFNPALIALFQTDALKPLQCFYDRPAGEKNKIKLSEQQSSALLDLFTKYNDIINHPFPGDSLIKLGCLMEILVLVHRFFYTDKDKESGMDLPKRLSPILTYLDQHLTEDLTLERLEKMFFISKYHLSRLFKKHTGSTIHEYIIYKRIALAKKMLTDGYNVTEACMGSGFNDYTGFLRMFKKKVGVLPKYYASKQASAQMSLSTSK</sequence>
<dbReference type="PROSITE" id="PS00041">
    <property type="entry name" value="HTH_ARAC_FAMILY_1"/>
    <property type="match status" value="1"/>
</dbReference>
<evidence type="ECO:0000313" key="5">
    <source>
        <dbReference type="EMBL" id="MZQ85879.1"/>
    </source>
</evidence>
<feature type="domain" description="HTH araC/xylS-type" evidence="4">
    <location>
        <begin position="241"/>
        <end position="338"/>
    </location>
</feature>
<evidence type="ECO:0000259" key="4">
    <source>
        <dbReference type="PROSITE" id="PS01124"/>
    </source>
</evidence>
<dbReference type="Gene3D" id="1.10.10.60">
    <property type="entry name" value="Homeodomain-like"/>
    <property type="match status" value="2"/>
</dbReference>
<dbReference type="PROSITE" id="PS01124">
    <property type="entry name" value="HTH_ARAC_FAMILY_2"/>
    <property type="match status" value="1"/>
</dbReference>
<proteinExistence type="predicted"/>
<gene>
    <name evidence="5" type="ORF">GQF01_27610</name>
</gene>
<dbReference type="Pfam" id="PF02311">
    <property type="entry name" value="AraC_binding"/>
    <property type="match status" value="1"/>
</dbReference>
<dbReference type="InterPro" id="IPR003313">
    <property type="entry name" value="AraC-bd"/>
</dbReference>
<dbReference type="InterPro" id="IPR009057">
    <property type="entry name" value="Homeodomain-like_sf"/>
</dbReference>
<evidence type="ECO:0000256" key="2">
    <source>
        <dbReference type="ARBA" id="ARBA00023125"/>
    </source>
</evidence>
<dbReference type="Pfam" id="PF12833">
    <property type="entry name" value="HTH_18"/>
    <property type="match status" value="1"/>
</dbReference>
<dbReference type="InterPro" id="IPR018060">
    <property type="entry name" value="HTH_AraC"/>
</dbReference>
<dbReference type="InterPro" id="IPR018062">
    <property type="entry name" value="HTH_AraC-typ_CS"/>
</dbReference>
<dbReference type="GO" id="GO:0003700">
    <property type="term" value="F:DNA-binding transcription factor activity"/>
    <property type="evidence" value="ECO:0007669"/>
    <property type="project" value="InterPro"/>
</dbReference>